<evidence type="ECO:0000256" key="1">
    <source>
        <dbReference type="SAM" id="MobiDB-lite"/>
    </source>
</evidence>
<name>L0JM75_NATP1</name>
<dbReference type="AlphaFoldDB" id="L0JM75"/>
<dbReference type="KEGG" id="npe:Natpe_1566"/>
<dbReference type="Proteomes" id="UP000010843">
    <property type="component" value="Chromosome"/>
</dbReference>
<accession>L0JM75</accession>
<protein>
    <submittedName>
        <fullName evidence="2">Uncharacterized protein</fullName>
    </submittedName>
</protein>
<sequence>MSDSDSDRSGEEKPDGVEENDDGRVSAKIVANSKGGSTSDE</sequence>
<evidence type="ECO:0000313" key="3">
    <source>
        <dbReference type="Proteomes" id="UP000010843"/>
    </source>
</evidence>
<reference evidence="3" key="1">
    <citation type="submission" date="2012-02" db="EMBL/GenBank/DDBJ databases">
        <title>Complete sequence of chromosome of Natrinema pellirubrum DSM 15624.</title>
        <authorList>
            <person name="Lucas S."/>
            <person name="Han J."/>
            <person name="Lapidus A."/>
            <person name="Cheng J.-F."/>
            <person name="Goodwin L."/>
            <person name="Pitluck S."/>
            <person name="Peters L."/>
            <person name="Teshima H."/>
            <person name="Detter J.C."/>
            <person name="Han C."/>
            <person name="Tapia R."/>
            <person name="Land M."/>
            <person name="Hauser L."/>
            <person name="Kyrpides N."/>
            <person name="Ivanova N."/>
            <person name="Pagani I."/>
            <person name="Sproer C."/>
            <person name="Anderson I."/>
            <person name="Woyke T."/>
        </authorList>
    </citation>
    <scope>NUCLEOTIDE SEQUENCE [LARGE SCALE GENOMIC DNA]</scope>
    <source>
        <strain evidence="3">DSM 15624 / JCM 10476 / NCIMB 786</strain>
    </source>
</reference>
<proteinExistence type="predicted"/>
<organism evidence="2 3">
    <name type="scientific">Natrinema pellirubrum (strain DSM 15624 / CIP 106293 / JCM 10476 / NCIMB 786 / 157)</name>
    <dbReference type="NCBI Taxonomy" id="797303"/>
    <lineage>
        <taxon>Archaea</taxon>
        <taxon>Methanobacteriati</taxon>
        <taxon>Methanobacteriota</taxon>
        <taxon>Stenosarchaea group</taxon>
        <taxon>Halobacteria</taxon>
        <taxon>Halobacteriales</taxon>
        <taxon>Natrialbaceae</taxon>
        <taxon>Natrinema</taxon>
    </lineage>
</organism>
<gene>
    <name evidence="2" type="ordered locus">Natpe_1566</name>
</gene>
<feature type="region of interest" description="Disordered" evidence="1">
    <location>
        <begin position="1"/>
        <end position="41"/>
    </location>
</feature>
<feature type="compositionally biased region" description="Basic and acidic residues" evidence="1">
    <location>
        <begin position="1"/>
        <end position="16"/>
    </location>
</feature>
<evidence type="ECO:0000313" key="2">
    <source>
        <dbReference type="EMBL" id="AGB31466.1"/>
    </source>
</evidence>
<dbReference type="EMBL" id="CP003372">
    <property type="protein sequence ID" value="AGB31466.1"/>
    <property type="molecule type" value="Genomic_DNA"/>
</dbReference>
<dbReference type="HOGENOM" id="CLU_3263900_0_0_2"/>